<evidence type="ECO:0000259" key="4">
    <source>
        <dbReference type="Pfam" id="PF05118"/>
    </source>
</evidence>
<evidence type="ECO:0000256" key="3">
    <source>
        <dbReference type="ARBA" id="ARBA00023002"/>
    </source>
</evidence>
<keyword evidence="2" id="KW-0223">Dioxygenase</keyword>
<evidence type="ECO:0000256" key="2">
    <source>
        <dbReference type="ARBA" id="ARBA00022964"/>
    </source>
</evidence>
<name>A0ABN0V8V8_9ACTN</name>
<protein>
    <recommendedName>
        <fullName evidence="4">Aspartyl/asparaginy/proline hydroxylase domain-containing protein</fullName>
    </recommendedName>
</protein>
<dbReference type="Proteomes" id="UP001501867">
    <property type="component" value="Unassembled WGS sequence"/>
</dbReference>
<keyword evidence="3" id="KW-0560">Oxidoreductase</keyword>
<comment type="caution">
    <text evidence="5">The sequence shown here is derived from an EMBL/GenBank/DDBJ whole genome shotgun (WGS) entry which is preliminary data.</text>
</comment>
<dbReference type="InterPro" id="IPR051821">
    <property type="entry name" value="Asp/Asn_beta-hydroxylase"/>
</dbReference>
<sequence>MSGMNAMDTDQVMRELEGVLGTSGLERVEECLAILTGRSTPEYLHDEQEPTRLFFPGISALPWHDTAGLGWVRTMEEAFPQILSEFHALREEQARFAPYEDMYTKELGWQGWDTYQLYRNGDWRAEARDRCPVTVEALEQTPHGPRDGMFTVLNPGVHITPHTGGVNLLLTTHLPLVVPPDCSIKVADDERTWDEGKVILFDDSFIHEAWNRGTRQRSVLLWDVWHPELTEVEIKALSILMPRFQQYLMAV</sequence>
<reference evidence="5 6" key="1">
    <citation type="journal article" date="2019" name="Int. J. Syst. Evol. Microbiol.">
        <title>The Global Catalogue of Microorganisms (GCM) 10K type strain sequencing project: providing services to taxonomists for standard genome sequencing and annotation.</title>
        <authorList>
            <consortium name="The Broad Institute Genomics Platform"/>
            <consortium name="The Broad Institute Genome Sequencing Center for Infectious Disease"/>
            <person name="Wu L."/>
            <person name="Ma J."/>
        </authorList>
    </citation>
    <scope>NUCLEOTIDE SEQUENCE [LARGE SCALE GENOMIC DNA]</scope>
    <source>
        <strain evidence="5 6">JCM 4505</strain>
    </source>
</reference>
<dbReference type="SUPFAM" id="SSF51197">
    <property type="entry name" value="Clavaminate synthase-like"/>
    <property type="match status" value="1"/>
</dbReference>
<organism evidence="5 6">
    <name type="scientific">Streptomyces polychromogenes</name>
    <dbReference type="NCBI Taxonomy" id="67342"/>
    <lineage>
        <taxon>Bacteria</taxon>
        <taxon>Bacillati</taxon>
        <taxon>Actinomycetota</taxon>
        <taxon>Actinomycetes</taxon>
        <taxon>Kitasatosporales</taxon>
        <taxon>Streptomycetaceae</taxon>
        <taxon>Streptomyces</taxon>
    </lineage>
</organism>
<dbReference type="Pfam" id="PF05118">
    <property type="entry name" value="Asp_Arg_Hydrox"/>
    <property type="match status" value="1"/>
</dbReference>
<evidence type="ECO:0000313" key="6">
    <source>
        <dbReference type="Proteomes" id="UP001501867"/>
    </source>
</evidence>
<feature type="domain" description="Aspartyl/asparaginy/proline hydroxylase" evidence="4">
    <location>
        <begin position="76"/>
        <end position="227"/>
    </location>
</feature>
<gene>
    <name evidence="5" type="ORF">GCM10010302_17210</name>
</gene>
<keyword evidence="6" id="KW-1185">Reference proteome</keyword>
<dbReference type="Gene3D" id="2.60.120.330">
    <property type="entry name" value="B-lactam Antibiotic, Isopenicillin N Synthase, Chain"/>
    <property type="match status" value="1"/>
</dbReference>
<accession>A0ABN0V8V8</accession>
<evidence type="ECO:0000256" key="1">
    <source>
        <dbReference type="ARBA" id="ARBA00007730"/>
    </source>
</evidence>
<dbReference type="InterPro" id="IPR007803">
    <property type="entry name" value="Asp/Arg/Pro-Hydrxlase"/>
</dbReference>
<comment type="similarity">
    <text evidence="1">Belongs to the aspartyl/asparaginyl beta-hydroxylase family.</text>
</comment>
<dbReference type="PANTHER" id="PTHR46332:SF5">
    <property type="entry name" value="ASPARTATE BETA-HYDROXYLASE DOMAIN CONTAINING 2"/>
    <property type="match status" value="1"/>
</dbReference>
<dbReference type="RefSeq" id="WP_344155055.1">
    <property type="nucleotide sequence ID" value="NZ_BAAABV010000011.1"/>
</dbReference>
<dbReference type="InterPro" id="IPR027443">
    <property type="entry name" value="IPNS-like_sf"/>
</dbReference>
<dbReference type="PANTHER" id="PTHR46332">
    <property type="entry name" value="ASPARTATE BETA-HYDROXYLASE DOMAIN-CONTAINING PROTEIN 2"/>
    <property type="match status" value="1"/>
</dbReference>
<dbReference type="EMBL" id="BAAABV010000011">
    <property type="protein sequence ID" value="GAA0280014.1"/>
    <property type="molecule type" value="Genomic_DNA"/>
</dbReference>
<proteinExistence type="inferred from homology"/>
<evidence type="ECO:0000313" key="5">
    <source>
        <dbReference type="EMBL" id="GAA0280014.1"/>
    </source>
</evidence>